<dbReference type="Proteomes" id="UP000295479">
    <property type="component" value="Unassembled WGS sequence"/>
</dbReference>
<keyword evidence="3" id="KW-1185">Reference proteome</keyword>
<dbReference type="AlphaFoldDB" id="A0A4R5CJQ7"/>
<dbReference type="RefSeq" id="WP_132002490.1">
    <property type="nucleotide sequence ID" value="NZ_SMFK01000002.1"/>
</dbReference>
<feature type="signal peptide" evidence="1">
    <location>
        <begin position="1"/>
        <end position="20"/>
    </location>
</feature>
<comment type="caution">
    <text evidence="2">The sequence shown here is derived from an EMBL/GenBank/DDBJ whole genome shotgun (WGS) entry which is preliminary data.</text>
</comment>
<dbReference type="EMBL" id="SMFK01000002">
    <property type="protein sequence ID" value="TDD98583.1"/>
    <property type="molecule type" value="Genomic_DNA"/>
</dbReference>
<keyword evidence="1" id="KW-0732">Signal</keyword>
<accession>A0A4R5CJQ7</accession>
<name>A0A4R5CJQ7_9FLAO</name>
<evidence type="ECO:0000313" key="3">
    <source>
        <dbReference type="Proteomes" id="UP000295479"/>
    </source>
</evidence>
<protein>
    <submittedName>
        <fullName evidence="2">Uncharacterized protein</fullName>
    </submittedName>
</protein>
<organism evidence="2 3">
    <name type="scientific">Flavobacterium cellulosilyticum</name>
    <dbReference type="NCBI Taxonomy" id="2541731"/>
    <lineage>
        <taxon>Bacteria</taxon>
        <taxon>Pseudomonadati</taxon>
        <taxon>Bacteroidota</taxon>
        <taxon>Flavobacteriia</taxon>
        <taxon>Flavobacteriales</taxon>
        <taxon>Flavobacteriaceae</taxon>
        <taxon>Flavobacterium</taxon>
    </lineage>
</organism>
<gene>
    <name evidence="2" type="ORF">E0F76_05510</name>
</gene>
<sequence>MKTIYISIGLLFLFISNVEAQEFKESVQPLSSKSQKGYMYDVSKEADGSNNITFKAKADKKSEEVTFEKYSFDKNLKFINTSEVQEKKEQNEDVERTSFYAYVGGTSSFDVLSMKLKINKRVQLKKWNHEKQLYVTKKTISDETIKPRNDNGKVYYGYASYVSSNDTKSDVLALAKVDSKDKKLADQFVVLVINDQLELKEKPLELEGSNSLVFCKQIAGDDVVAVFAPNKNQSDISKYVYFRFDIQGNLKNKTAFTSPASALLITAAYEKDDAVYFFGSSTKSKKAYEEVYKEYASIFNPANGAYGNSYLYLKWKKSLEEDMDNFHLIKINGNQLDFASTTPISDFKSKFKTAQGDKGASVYKGKNFYTESFFVTDSEDYLIAGQLIGSVNMGMGNPVDSYEDIVCFHFDKMGNLKAQYGIGKMNNDKKSEIFDMSQKFYLSSDGKSVYWELMEIKGVKGYESFLDAYYNNPMWYATYFPRIVKIDLSNNTLGAVKVLGEGKYFLKKDFTSYFDKSENSLTYIGLDEDFKQLWIGKMMMK</sequence>
<evidence type="ECO:0000256" key="1">
    <source>
        <dbReference type="SAM" id="SignalP"/>
    </source>
</evidence>
<evidence type="ECO:0000313" key="2">
    <source>
        <dbReference type="EMBL" id="TDD98583.1"/>
    </source>
</evidence>
<feature type="chain" id="PRO_5020476174" evidence="1">
    <location>
        <begin position="21"/>
        <end position="541"/>
    </location>
</feature>
<dbReference type="OrthoDB" id="1297882at2"/>
<reference evidence="2 3" key="1">
    <citation type="submission" date="2019-03" db="EMBL/GenBank/DDBJ databases">
        <title>Flavobacterium AR-3-4 sp. nov. isolated from arctic soil.</title>
        <authorList>
            <person name="Chaudhary D.K."/>
        </authorList>
    </citation>
    <scope>NUCLEOTIDE SEQUENCE [LARGE SCALE GENOMIC DNA]</scope>
    <source>
        <strain evidence="2 3">AR-3-4</strain>
    </source>
</reference>
<proteinExistence type="predicted"/>